<comment type="caution">
    <text evidence="1">The sequence shown here is derived from an EMBL/GenBank/DDBJ whole genome shotgun (WGS) entry which is preliminary data.</text>
</comment>
<name>A0A0G0K8H3_9BACT</name>
<accession>A0A0G0K8H3</accession>
<protein>
    <submittedName>
        <fullName evidence="1">Uncharacterized protein</fullName>
    </submittedName>
</protein>
<dbReference type="Proteomes" id="UP000034603">
    <property type="component" value="Unassembled WGS sequence"/>
</dbReference>
<reference evidence="1 2" key="1">
    <citation type="journal article" date="2015" name="Nature">
        <title>rRNA introns, odd ribosomes, and small enigmatic genomes across a large radiation of phyla.</title>
        <authorList>
            <person name="Brown C.T."/>
            <person name="Hug L.A."/>
            <person name="Thomas B.C."/>
            <person name="Sharon I."/>
            <person name="Castelle C.J."/>
            <person name="Singh A."/>
            <person name="Wilkins M.J."/>
            <person name="Williams K.H."/>
            <person name="Banfield J.F."/>
        </authorList>
    </citation>
    <scope>NUCLEOTIDE SEQUENCE [LARGE SCALE GENOMIC DNA]</scope>
</reference>
<proteinExistence type="predicted"/>
<evidence type="ECO:0000313" key="2">
    <source>
        <dbReference type="Proteomes" id="UP000034603"/>
    </source>
</evidence>
<dbReference type="EMBL" id="LBTR01000015">
    <property type="protein sequence ID" value="KKQ45434.1"/>
    <property type="molecule type" value="Genomic_DNA"/>
</dbReference>
<organism evidence="1 2">
    <name type="scientific">Candidatus Woesebacteria bacterium GW2011_GWA1_37_8</name>
    <dbReference type="NCBI Taxonomy" id="1618546"/>
    <lineage>
        <taxon>Bacteria</taxon>
        <taxon>Candidatus Woeseibacteriota</taxon>
    </lineage>
</organism>
<gene>
    <name evidence="1" type="ORF">US62_C0015G0015</name>
</gene>
<dbReference type="AlphaFoldDB" id="A0A0G0K8H3"/>
<evidence type="ECO:0000313" key="1">
    <source>
        <dbReference type="EMBL" id="KKQ45434.1"/>
    </source>
</evidence>
<sequence>MGVDRFFVTNVRRDLQGVLQDNAALVAQTDDEDLRAQAKKLDVALRQLNWGGVRKLGLLGEVIKFENLCNESDESIWVTGPENAES</sequence>